<dbReference type="InterPro" id="IPR027443">
    <property type="entry name" value="IPNS-like_sf"/>
</dbReference>
<feature type="domain" description="Fe2OG dioxygenase" evidence="3">
    <location>
        <begin position="190"/>
        <end position="302"/>
    </location>
</feature>
<dbReference type="InterPro" id="IPR026992">
    <property type="entry name" value="DIOX_N"/>
</dbReference>
<keyword evidence="2" id="KW-0479">Metal-binding</keyword>
<proteinExistence type="inferred from homology"/>
<keyword evidence="2" id="KW-0560">Oxidoreductase</keyword>
<dbReference type="Pfam" id="PF14226">
    <property type="entry name" value="DIOX_N"/>
    <property type="match status" value="1"/>
</dbReference>
<name>A0A2V1DWF5_9PLEO</name>
<dbReference type="InterPro" id="IPR050231">
    <property type="entry name" value="Iron_ascorbate_oxido_reductase"/>
</dbReference>
<comment type="similarity">
    <text evidence="1 2">Belongs to the iron/ascorbate-dependent oxidoreductase family.</text>
</comment>
<dbReference type="PRINTS" id="PR00682">
    <property type="entry name" value="IPNSYNTHASE"/>
</dbReference>
<evidence type="ECO:0000256" key="1">
    <source>
        <dbReference type="ARBA" id="ARBA00008056"/>
    </source>
</evidence>
<dbReference type="InterPro" id="IPR005123">
    <property type="entry name" value="Oxoglu/Fe-dep_dioxygenase_dom"/>
</dbReference>
<evidence type="ECO:0000313" key="4">
    <source>
        <dbReference type="EMBL" id="PVI02688.1"/>
    </source>
</evidence>
<dbReference type="Gene3D" id="2.60.120.330">
    <property type="entry name" value="B-lactam Antibiotic, Isopenicillin N Synthase, Chain"/>
    <property type="match status" value="1"/>
</dbReference>
<keyword evidence="2" id="KW-0408">Iron</keyword>
<evidence type="ECO:0000256" key="2">
    <source>
        <dbReference type="RuleBase" id="RU003682"/>
    </source>
</evidence>
<dbReference type="InterPro" id="IPR044861">
    <property type="entry name" value="IPNS-like_FE2OG_OXY"/>
</dbReference>
<protein>
    <submittedName>
        <fullName evidence="4">2OG-Fe(II) oxygenase family oxidoreductase</fullName>
    </submittedName>
</protein>
<sequence length="368" mass="42978">MTTTQTTTQVQVETAPTITPITAVETENDLDFADIPILDFGTFESEEGKAKLIAQIKEAVEQTGFFYVTNFGLSEDEINKQWALGDSILKLPEEEKLKYRAKLEDGDYNGYRPLGSIEQFPGKRDNWECYHVFKFNPEYQRAHPQIVNEHYGEIEKFHRHVHQNVAYRVLRLLSNVLELPEDYMVKQHEYNNPCSSFLRYMKYHPRSAEVNASYNNTYTRGHTDFGSITFLFSQPVPGLELQTNDGKWHAVKHIPNSIIVNTADMMHFWTNGYLHSCMHRVVAPPLDQMHKERFGLIYFLRPNDDAQLKTVDSPLLKRLGLFDKKEREDLEAKRNIKVGEWVPIQTKKNWTPFDKQPQGQREFQSLFR</sequence>
<dbReference type="SUPFAM" id="SSF51197">
    <property type="entry name" value="Clavaminate synthase-like"/>
    <property type="match status" value="1"/>
</dbReference>
<gene>
    <name evidence="4" type="ORF">DM02DRAFT_653351</name>
</gene>
<dbReference type="PROSITE" id="PS51471">
    <property type="entry name" value="FE2OG_OXY"/>
    <property type="match status" value="1"/>
</dbReference>
<reference evidence="4 5" key="1">
    <citation type="journal article" date="2018" name="Sci. Rep.">
        <title>Comparative genomics provides insights into the lifestyle and reveals functional heterogeneity of dark septate endophytic fungi.</title>
        <authorList>
            <person name="Knapp D.G."/>
            <person name="Nemeth J.B."/>
            <person name="Barry K."/>
            <person name="Hainaut M."/>
            <person name="Henrissat B."/>
            <person name="Johnson J."/>
            <person name="Kuo A."/>
            <person name="Lim J.H.P."/>
            <person name="Lipzen A."/>
            <person name="Nolan M."/>
            <person name="Ohm R.A."/>
            <person name="Tamas L."/>
            <person name="Grigoriev I.V."/>
            <person name="Spatafora J.W."/>
            <person name="Nagy L.G."/>
            <person name="Kovacs G.M."/>
        </authorList>
    </citation>
    <scope>NUCLEOTIDE SEQUENCE [LARGE SCALE GENOMIC DNA]</scope>
    <source>
        <strain evidence="4 5">DSE2036</strain>
    </source>
</reference>
<dbReference type="GO" id="GO:0044283">
    <property type="term" value="P:small molecule biosynthetic process"/>
    <property type="evidence" value="ECO:0007669"/>
    <property type="project" value="UniProtKB-ARBA"/>
</dbReference>
<dbReference type="STRING" id="97972.A0A2V1DWF5"/>
<organism evidence="4 5">
    <name type="scientific">Periconia macrospinosa</name>
    <dbReference type="NCBI Taxonomy" id="97972"/>
    <lineage>
        <taxon>Eukaryota</taxon>
        <taxon>Fungi</taxon>
        <taxon>Dikarya</taxon>
        <taxon>Ascomycota</taxon>
        <taxon>Pezizomycotina</taxon>
        <taxon>Dothideomycetes</taxon>
        <taxon>Pleosporomycetidae</taxon>
        <taxon>Pleosporales</taxon>
        <taxon>Massarineae</taxon>
        <taxon>Periconiaceae</taxon>
        <taxon>Periconia</taxon>
    </lineage>
</organism>
<dbReference type="OrthoDB" id="406156at2759"/>
<evidence type="ECO:0000313" key="5">
    <source>
        <dbReference type="Proteomes" id="UP000244855"/>
    </source>
</evidence>
<dbReference type="GO" id="GO:0046872">
    <property type="term" value="F:metal ion binding"/>
    <property type="evidence" value="ECO:0007669"/>
    <property type="project" value="UniProtKB-KW"/>
</dbReference>
<dbReference type="Pfam" id="PF03171">
    <property type="entry name" value="2OG-FeII_Oxy"/>
    <property type="match status" value="1"/>
</dbReference>
<accession>A0A2V1DWF5</accession>
<keyword evidence="5" id="KW-1185">Reference proteome</keyword>
<dbReference type="PANTHER" id="PTHR47990">
    <property type="entry name" value="2-OXOGLUTARATE (2OG) AND FE(II)-DEPENDENT OXYGENASE SUPERFAMILY PROTEIN-RELATED"/>
    <property type="match status" value="1"/>
</dbReference>
<dbReference type="AlphaFoldDB" id="A0A2V1DWF5"/>
<evidence type="ECO:0000259" key="3">
    <source>
        <dbReference type="PROSITE" id="PS51471"/>
    </source>
</evidence>
<dbReference type="GO" id="GO:0016491">
    <property type="term" value="F:oxidoreductase activity"/>
    <property type="evidence" value="ECO:0007669"/>
    <property type="project" value="UniProtKB-KW"/>
</dbReference>
<dbReference type="Proteomes" id="UP000244855">
    <property type="component" value="Unassembled WGS sequence"/>
</dbReference>
<dbReference type="EMBL" id="KZ805340">
    <property type="protein sequence ID" value="PVI02688.1"/>
    <property type="molecule type" value="Genomic_DNA"/>
</dbReference>